<dbReference type="InterPro" id="IPR006976">
    <property type="entry name" value="VanZ-like"/>
</dbReference>
<evidence type="ECO:0000256" key="1">
    <source>
        <dbReference type="SAM" id="Phobius"/>
    </source>
</evidence>
<accession>E7RZ92</accession>
<feature type="transmembrane region" description="Helical" evidence="1">
    <location>
        <begin position="345"/>
        <end position="364"/>
    </location>
</feature>
<feature type="transmembrane region" description="Helical" evidence="1">
    <location>
        <begin position="303"/>
        <end position="319"/>
    </location>
</feature>
<feature type="transmembrane region" description="Helical" evidence="1">
    <location>
        <begin position="54"/>
        <end position="75"/>
    </location>
</feature>
<feature type="transmembrane region" description="Helical" evidence="1">
    <location>
        <begin position="165"/>
        <end position="184"/>
    </location>
</feature>
<reference evidence="3 4" key="1">
    <citation type="submission" date="2010-12" db="EMBL/GenBank/DDBJ databases">
        <authorList>
            <person name="Muzny D."/>
            <person name="Qin X."/>
            <person name="Deng J."/>
            <person name="Jiang H."/>
            <person name="Liu Y."/>
            <person name="Qu J."/>
            <person name="Song X.-Z."/>
            <person name="Zhang L."/>
            <person name="Thornton R."/>
            <person name="Coyle M."/>
            <person name="Francisco L."/>
            <person name="Jackson L."/>
            <person name="Javaid M."/>
            <person name="Korchina V."/>
            <person name="Kovar C."/>
            <person name="Mata R."/>
            <person name="Mathew T."/>
            <person name="Ngo R."/>
            <person name="Nguyen L."/>
            <person name="Nguyen N."/>
            <person name="Okwuonu G."/>
            <person name="Ongeri F."/>
            <person name="Pham C."/>
            <person name="Simmons D."/>
            <person name="Wilczek-Boney K."/>
            <person name="Hale W."/>
            <person name="Jakkamsetti A."/>
            <person name="Pham P."/>
            <person name="Ruth R."/>
            <person name="San Lucas F."/>
            <person name="Warren J."/>
            <person name="Zhang J."/>
            <person name="Zhao Z."/>
            <person name="Zhou C."/>
            <person name="Zhu D."/>
            <person name="Lee S."/>
            <person name="Bess C."/>
            <person name="Blankenburg K."/>
            <person name="Forbes L."/>
            <person name="Fu Q."/>
            <person name="Gubbala S."/>
            <person name="Hirani K."/>
            <person name="Jayaseelan J.C."/>
            <person name="Lara F."/>
            <person name="Munidasa M."/>
            <person name="Palculict T."/>
            <person name="Patil S."/>
            <person name="Pu L.-L."/>
            <person name="Saada N."/>
            <person name="Tang L."/>
            <person name="Weissenberger G."/>
            <person name="Zhu Y."/>
            <person name="Hemphill L."/>
            <person name="Shang Y."/>
            <person name="Youmans B."/>
            <person name="Ayvaz T."/>
            <person name="Ross M."/>
            <person name="Santibanez J."/>
            <person name="Aqrawi P."/>
            <person name="Gross S."/>
            <person name="Joshi V."/>
            <person name="Fowler G."/>
            <person name="Nazareth L."/>
            <person name="Reid J."/>
            <person name="Worley K."/>
            <person name="Petrosino J."/>
            <person name="Highlander S."/>
            <person name="Gibbs R."/>
        </authorList>
    </citation>
    <scope>NUCLEOTIDE SEQUENCE [LARGE SCALE GENOMIC DNA]</scope>
    <source>
        <strain evidence="3 4">ATCC 51599</strain>
    </source>
</reference>
<gene>
    <name evidence="3" type="ORF">HMPREF0551_2006</name>
</gene>
<dbReference type="AlphaFoldDB" id="E7RZ92"/>
<comment type="caution">
    <text evidence="3">The sequence shown here is derived from an EMBL/GenBank/DDBJ whole genome shotgun (WGS) entry which is preliminary data.</text>
</comment>
<proteinExistence type="predicted"/>
<keyword evidence="1" id="KW-0472">Membrane</keyword>
<protein>
    <submittedName>
        <fullName evidence="3">VanZ-like protein</fullName>
    </submittedName>
</protein>
<keyword evidence="1" id="KW-0812">Transmembrane</keyword>
<dbReference type="eggNOG" id="COG5652">
    <property type="taxonomic scope" value="Bacteria"/>
</dbReference>
<dbReference type="Proteomes" id="UP000011021">
    <property type="component" value="Unassembled WGS sequence"/>
</dbReference>
<feature type="transmembrane region" description="Helical" evidence="1">
    <location>
        <begin position="120"/>
        <end position="138"/>
    </location>
</feature>
<feature type="transmembrane region" description="Helical" evidence="1">
    <location>
        <begin position="204"/>
        <end position="231"/>
    </location>
</feature>
<feature type="transmembrane region" description="Helical" evidence="1">
    <location>
        <begin position="243"/>
        <end position="265"/>
    </location>
</feature>
<keyword evidence="1" id="KW-1133">Transmembrane helix</keyword>
<name>E7RZ92_9BURK</name>
<dbReference type="Pfam" id="PF04892">
    <property type="entry name" value="VanZ"/>
    <property type="match status" value="1"/>
</dbReference>
<keyword evidence="4" id="KW-1185">Reference proteome</keyword>
<feature type="domain" description="VanZ-like" evidence="2">
    <location>
        <begin position="29"/>
        <end position="134"/>
    </location>
</feature>
<feature type="transmembrane region" description="Helical" evidence="1">
    <location>
        <begin position="82"/>
        <end position="100"/>
    </location>
</feature>
<dbReference type="RefSeq" id="WP_005674375.1">
    <property type="nucleotide sequence ID" value="NZ_CP146288.1"/>
</dbReference>
<feature type="transmembrane region" description="Helical" evidence="1">
    <location>
        <begin position="277"/>
        <end position="296"/>
    </location>
</feature>
<feature type="transmembrane region" description="Helical" evidence="1">
    <location>
        <begin position="16"/>
        <end position="34"/>
    </location>
</feature>
<organism evidence="3 4">
    <name type="scientific">Lautropia mirabilis ATCC 51599</name>
    <dbReference type="NCBI Taxonomy" id="887898"/>
    <lineage>
        <taxon>Bacteria</taxon>
        <taxon>Pseudomonadati</taxon>
        <taxon>Pseudomonadota</taxon>
        <taxon>Betaproteobacteria</taxon>
        <taxon>Burkholderiales</taxon>
        <taxon>Burkholderiaceae</taxon>
        <taxon>Lautropia</taxon>
    </lineage>
</organism>
<sequence>MASDPSSAPRTSAHPVLWLMAFAAILYLSLYPFADWALRRPSPWAWLSMGLPRFYSWGDMIVNVGAYAGFGYLTVRQFQQRLGLWGAVLVASVGGCLLSFSMESIQSYLPRRVPSLLDLITNGLGALLGAALVVALTYSPRLQRMRARISRLALGHESEHRHRRFAAVLLILWVAGQIVPQQLLMSVGPLSPWPGQDLLPPLPLVGALPAWAVTPASVLLTAATALLPALLVMRCVETPRNQLALWLLLLATAVALRLGGALHIYVRTDRLQTDLPILAAGLALALVLCHPVARWSESAQRRVALGLIPLTVALAWLIPPEPALQPLLKKTMTTYMRLATPGFRGLLRTIACWWPLAALYFFTIEAPNSSAGRLRSAVDGDPAGR</sequence>
<evidence type="ECO:0000313" key="3">
    <source>
        <dbReference type="EMBL" id="EFV93891.1"/>
    </source>
</evidence>
<evidence type="ECO:0000259" key="2">
    <source>
        <dbReference type="Pfam" id="PF04892"/>
    </source>
</evidence>
<evidence type="ECO:0000313" key="4">
    <source>
        <dbReference type="Proteomes" id="UP000011021"/>
    </source>
</evidence>
<dbReference type="EMBL" id="AEQP01000022">
    <property type="protein sequence ID" value="EFV93891.1"/>
    <property type="molecule type" value="Genomic_DNA"/>
</dbReference>
<dbReference type="HOGENOM" id="CLU_057832_0_0_4"/>
<dbReference type="STRING" id="887898.HMPREF0551_2006"/>